<dbReference type="InterPro" id="IPR010982">
    <property type="entry name" value="Lambda_DNA-bd_dom_sf"/>
</dbReference>
<dbReference type="eggNOG" id="ENOG5032Q9P">
    <property type="taxonomic scope" value="Bacteria"/>
</dbReference>
<dbReference type="AlphaFoldDB" id="A0A069DB19"/>
<accession>A0A069DB19</accession>
<dbReference type="GO" id="GO:0003677">
    <property type="term" value="F:DNA binding"/>
    <property type="evidence" value="ECO:0007669"/>
    <property type="project" value="InterPro"/>
</dbReference>
<dbReference type="SUPFAM" id="SSF47413">
    <property type="entry name" value="lambda repressor-like DNA-binding domains"/>
    <property type="match status" value="1"/>
</dbReference>
<evidence type="ECO:0000313" key="3">
    <source>
        <dbReference type="Proteomes" id="UP000027601"/>
    </source>
</evidence>
<keyword evidence="3" id="KW-1185">Reference proteome</keyword>
<comment type="caution">
    <text evidence="2">The sequence shown here is derived from an EMBL/GenBank/DDBJ whole genome shotgun (WGS) entry which is preliminary data.</text>
</comment>
<dbReference type="PROSITE" id="PS50943">
    <property type="entry name" value="HTH_CROC1"/>
    <property type="match status" value="1"/>
</dbReference>
<proteinExistence type="predicted"/>
<feature type="domain" description="HTH cro/C1-type" evidence="1">
    <location>
        <begin position="3"/>
        <end position="48"/>
    </location>
</feature>
<evidence type="ECO:0000259" key="1">
    <source>
        <dbReference type="PROSITE" id="PS50943"/>
    </source>
</evidence>
<dbReference type="InterPro" id="IPR001387">
    <property type="entry name" value="Cro/C1-type_HTH"/>
</dbReference>
<reference evidence="2 3" key="1">
    <citation type="journal article" date="2015" name="Microbes Environ.">
        <title>Distribution and evolution of nitrogen fixation genes in the phylum bacteroidetes.</title>
        <authorList>
            <person name="Inoue J."/>
            <person name="Oshima K."/>
            <person name="Suda W."/>
            <person name="Sakamoto M."/>
            <person name="Iino T."/>
            <person name="Noda S."/>
            <person name="Hongoh Y."/>
            <person name="Hattori M."/>
            <person name="Ohkuma M."/>
        </authorList>
    </citation>
    <scope>NUCLEOTIDE SEQUENCE [LARGE SCALE GENOMIC DNA]</scope>
    <source>
        <strain evidence="2 3">JCM 15093</strain>
    </source>
</reference>
<dbReference type="Pfam" id="PF01381">
    <property type="entry name" value="HTH_3"/>
    <property type="match status" value="1"/>
</dbReference>
<protein>
    <recommendedName>
        <fullName evidence="1">HTH cro/C1-type domain-containing protein</fullName>
    </recommendedName>
</protein>
<dbReference type="Proteomes" id="UP000027601">
    <property type="component" value="Unassembled WGS sequence"/>
</dbReference>
<name>A0A069DB19_9BACE</name>
<organism evidence="2 3">
    <name type="scientific">Bacteroides graminisolvens DSM 19988 = JCM 15093</name>
    <dbReference type="NCBI Taxonomy" id="1121097"/>
    <lineage>
        <taxon>Bacteria</taxon>
        <taxon>Pseudomonadati</taxon>
        <taxon>Bacteroidota</taxon>
        <taxon>Bacteroidia</taxon>
        <taxon>Bacteroidales</taxon>
        <taxon>Bacteroidaceae</taxon>
        <taxon>Bacteroides</taxon>
    </lineage>
</organism>
<dbReference type="Gene3D" id="1.10.260.40">
    <property type="entry name" value="lambda repressor-like DNA-binding domains"/>
    <property type="match status" value="1"/>
</dbReference>
<dbReference type="CDD" id="cd00093">
    <property type="entry name" value="HTH_XRE"/>
    <property type="match status" value="1"/>
</dbReference>
<dbReference type="EMBL" id="BAJS01000021">
    <property type="protein sequence ID" value="GAK37474.1"/>
    <property type="molecule type" value="Genomic_DNA"/>
</dbReference>
<evidence type="ECO:0000313" key="2">
    <source>
        <dbReference type="EMBL" id="GAK37474.1"/>
    </source>
</evidence>
<dbReference type="STRING" id="1121097.GCA_000428125_02315"/>
<gene>
    <name evidence="2" type="ORF">JCM15093_2727</name>
</gene>
<sequence length="117" mass="13032">MSGLSKQAIADKCLISRPTLDNVLNGSDAKISTIENLAKFFNIPVGYLFDSLDVNQTFNGDSNVVVGRDNNGNIKVAKCQDELEDALIEIRHLKAEIEGRDKLLEEKERLINVLMKK</sequence>